<dbReference type="Gene3D" id="3.40.1400.10">
    <property type="entry name" value="Sugar-phosphate isomerase, RpiB/LacA/LacB"/>
    <property type="match status" value="1"/>
</dbReference>
<dbReference type="Pfam" id="PF02502">
    <property type="entry name" value="LacAB_rpiB"/>
    <property type="match status" value="1"/>
</dbReference>
<dbReference type="GO" id="GO:0019316">
    <property type="term" value="P:D-allose catabolic process"/>
    <property type="evidence" value="ECO:0007669"/>
    <property type="project" value="TreeGrafter"/>
</dbReference>
<accession>W7E1C1</accession>
<dbReference type="NCBIfam" id="TIGR01120">
    <property type="entry name" value="rpiB"/>
    <property type="match status" value="1"/>
</dbReference>
<sequence>MKIAIASDHGGFHLKQAILNFLEEKEYLYQDFGCYSTDSVDFPEYARLVSKEVVQNQSLGILCCGTGIGMSIAANKVHGVRASVVSDPFSAIMTRKHNNSNIICLGERTLGKDLALLLLDLWLSTEFEGGRHQKRLEKIE</sequence>
<dbReference type="PANTHER" id="PTHR30345">
    <property type="entry name" value="RIBOSE-5-PHOSPHATE ISOMERASE B"/>
    <property type="match status" value="1"/>
</dbReference>
<dbReference type="AlphaFoldDB" id="W7E1C1"/>
<feature type="active site" description="Proton donor" evidence="3">
    <location>
        <position position="97"/>
    </location>
</feature>
<dbReference type="NCBIfam" id="TIGR00689">
    <property type="entry name" value="rpiB_lacA_lacB"/>
    <property type="match status" value="1"/>
</dbReference>
<dbReference type="NCBIfam" id="NF004051">
    <property type="entry name" value="PRK05571.1"/>
    <property type="match status" value="1"/>
</dbReference>
<keyword evidence="2 5" id="KW-0413">Isomerase</keyword>
<dbReference type="EMBL" id="AODM01000012">
    <property type="protein sequence ID" value="EUJ61595.1"/>
    <property type="molecule type" value="Genomic_DNA"/>
</dbReference>
<evidence type="ECO:0000256" key="4">
    <source>
        <dbReference type="PIRSR" id="PIRSR005384-2"/>
    </source>
</evidence>
<dbReference type="InterPro" id="IPR036569">
    <property type="entry name" value="RpiB_LacA_LacB_sf"/>
</dbReference>
<feature type="binding site" evidence="4">
    <location>
        <position position="131"/>
    </location>
    <ligand>
        <name>D-ribulose 5-phosphate</name>
        <dbReference type="ChEBI" id="CHEBI:58121"/>
    </ligand>
</feature>
<dbReference type="GO" id="GO:0004751">
    <property type="term" value="F:ribose-5-phosphate isomerase activity"/>
    <property type="evidence" value="ECO:0007669"/>
    <property type="project" value="TreeGrafter"/>
</dbReference>
<comment type="similarity">
    <text evidence="1">Belongs to the LacAB/RpiB family.</text>
</comment>
<feature type="binding site" evidence="4">
    <location>
        <begin position="65"/>
        <end position="69"/>
    </location>
    <ligand>
        <name>D-ribulose 5-phosphate</name>
        <dbReference type="ChEBI" id="CHEBI:58121"/>
    </ligand>
</feature>
<dbReference type="SUPFAM" id="SSF89623">
    <property type="entry name" value="Ribose/Galactose isomerase RpiB/AlsB"/>
    <property type="match status" value="1"/>
</dbReference>
<evidence type="ECO:0000256" key="1">
    <source>
        <dbReference type="ARBA" id="ARBA00008754"/>
    </source>
</evidence>
<name>W7E1C1_9LIST</name>
<dbReference type="RefSeq" id="WP_036062506.1">
    <property type="nucleotide sequence ID" value="NZ_AODM01000012.1"/>
</dbReference>
<reference evidence="5 6" key="1">
    <citation type="submission" date="2012-12" db="EMBL/GenBank/DDBJ databases">
        <title>Novel taxa of Listeriaceae from agricultural environments in the United States.</title>
        <authorList>
            <person name="den Bakker H.C."/>
            <person name="Allred A."/>
            <person name="Warchocki S."/>
            <person name="Wright E.M."/>
            <person name="Burrell A."/>
            <person name="Nightingale K.K."/>
            <person name="Kephart D."/>
            <person name="Wiedmann M."/>
        </authorList>
    </citation>
    <scope>NUCLEOTIDE SEQUENCE [LARGE SCALE GENOMIC DNA]</scope>
    <source>
        <strain evidence="5 6">FSL S10-1203</strain>
    </source>
</reference>
<feature type="binding site" evidence="4">
    <location>
        <position position="108"/>
    </location>
    <ligand>
        <name>D-ribulose 5-phosphate</name>
        <dbReference type="ChEBI" id="CHEBI:58121"/>
    </ligand>
</feature>
<proteinExistence type="inferred from homology"/>
<feature type="active site" description="Proton acceptor" evidence="3">
    <location>
        <position position="64"/>
    </location>
</feature>
<evidence type="ECO:0000256" key="2">
    <source>
        <dbReference type="ARBA" id="ARBA00023235"/>
    </source>
</evidence>
<comment type="caution">
    <text evidence="5">The sequence shown here is derived from an EMBL/GenBank/DDBJ whole genome shotgun (WGS) entry which is preliminary data.</text>
</comment>
<evidence type="ECO:0000313" key="6">
    <source>
        <dbReference type="Proteomes" id="UP000019241"/>
    </source>
</evidence>
<evidence type="ECO:0000256" key="3">
    <source>
        <dbReference type="PIRSR" id="PIRSR005384-1"/>
    </source>
</evidence>
<feature type="binding site" evidence="4">
    <location>
        <begin position="8"/>
        <end position="9"/>
    </location>
    <ligand>
        <name>D-ribulose 5-phosphate</name>
        <dbReference type="ChEBI" id="CHEBI:58121"/>
    </ligand>
</feature>
<feature type="binding site" evidence="4">
    <location>
        <position position="135"/>
    </location>
    <ligand>
        <name>D-ribulose 5-phosphate</name>
        <dbReference type="ChEBI" id="CHEBI:58121"/>
    </ligand>
</feature>
<dbReference type="PIRSF" id="PIRSF005384">
    <property type="entry name" value="RpiB_LacA_B"/>
    <property type="match status" value="1"/>
</dbReference>
<protein>
    <submittedName>
        <fullName evidence="5">Ribose 5-phosphate isomerase B</fullName>
    </submittedName>
</protein>
<dbReference type="InterPro" id="IPR004785">
    <property type="entry name" value="RpiB"/>
</dbReference>
<organism evidence="5 6">
    <name type="scientific">Listeria fleischmannii FSL S10-1203</name>
    <dbReference type="NCBI Taxonomy" id="1265822"/>
    <lineage>
        <taxon>Bacteria</taxon>
        <taxon>Bacillati</taxon>
        <taxon>Bacillota</taxon>
        <taxon>Bacilli</taxon>
        <taxon>Bacillales</taxon>
        <taxon>Listeriaceae</taxon>
        <taxon>Listeria</taxon>
    </lineage>
</organism>
<gene>
    <name evidence="5" type="ORF">MCOL2_04081</name>
</gene>
<dbReference type="PATRIC" id="fig|1265822.4.peg.843"/>
<dbReference type="GO" id="GO:0009052">
    <property type="term" value="P:pentose-phosphate shunt, non-oxidative branch"/>
    <property type="evidence" value="ECO:0007669"/>
    <property type="project" value="TreeGrafter"/>
</dbReference>
<feature type="binding site" evidence="4">
    <location>
        <position position="98"/>
    </location>
    <ligand>
        <name>D-ribulose 5-phosphate</name>
        <dbReference type="ChEBI" id="CHEBI:58121"/>
    </ligand>
</feature>
<dbReference type="Proteomes" id="UP000019241">
    <property type="component" value="Unassembled WGS sequence"/>
</dbReference>
<dbReference type="PANTHER" id="PTHR30345:SF0">
    <property type="entry name" value="DNA DAMAGE-REPAIR_TOLERATION PROTEIN DRT102"/>
    <property type="match status" value="1"/>
</dbReference>
<dbReference type="InterPro" id="IPR003500">
    <property type="entry name" value="RpiB_LacA_LacB"/>
</dbReference>
<evidence type="ECO:0000313" key="5">
    <source>
        <dbReference type="EMBL" id="EUJ61595.1"/>
    </source>
</evidence>